<reference evidence="2 3" key="1">
    <citation type="submission" date="2023-05" db="EMBL/GenBank/DDBJ databases">
        <title>Streptantibioticus silvisoli sp. nov., acidotolerant actinomycetes 1 from pine litter.</title>
        <authorList>
            <person name="Swiecimska M."/>
            <person name="Golinska P."/>
            <person name="Sangal V."/>
            <person name="Wachnowicz B."/>
            <person name="Goodfellow M."/>
        </authorList>
    </citation>
    <scope>NUCLEOTIDE SEQUENCE [LARGE SCALE GENOMIC DNA]</scope>
    <source>
        <strain evidence="2 3">DSM 42109</strain>
    </source>
</reference>
<sequence>MGTDRGHQRDGDADPKCATGPGIYTDLTAHRDWIEPTISK</sequence>
<protein>
    <submittedName>
        <fullName evidence="2">Uncharacterized protein</fullName>
    </submittedName>
</protein>
<gene>
    <name evidence="2" type="ORF">NMN56_007780</name>
</gene>
<dbReference type="EMBL" id="JANCPR020000006">
    <property type="protein sequence ID" value="MDJ1131856.1"/>
    <property type="molecule type" value="Genomic_DNA"/>
</dbReference>
<name>A0ABT6ZS17_9ACTN</name>
<proteinExistence type="predicted"/>
<accession>A0ABT6ZS17</accession>
<comment type="caution">
    <text evidence="2">The sequence shown here is derived from an EMBL/GenBank/DDBJ whole genome shotgun (WGS) entry which is preliminary data.</text>
</comment>
<feature type="compositionally biased region" description="Basic and acidic residues" evidence="1">
    <location>
        <begin position="1"/>
        <end position="15"/>
    </location>
</feature>
<dbReference type="Proteomes" id="UP001214441">
    <property type="component" value="Unassembled WGS sequence"/>
</dbReference>
<evidence type="ECO:0000313" key="3">
    <source>
        <dbReference type="Proteomes" id="UP001214441"/>
    </source>
</evidence>
<organism evidence="2 3">
    <name type="scientific">Streptomyces iconiensis</name>
    <dbReference type="NCBI Taxonomy" id="1384038"/>
    <lineage>
        <taxon>Bacteria</taxon>
        <taxon>Bacillati</taxon>
        <taxon>Actinomycetota</taxon>
        <taxon>Actinomycetes</taxon>
        <taxon>Kitasatosporales</taxon>
        <taxon>Streptomycetaceae</taxon>
        <taxon>Streptomyces</taxon>
    </lineage>
</organism>
<keyword evidence="3" id="KW-1185">Reference proteome</keyword>
<feature type="region of interest" description="Disordered" evidence="1">
    <location>
        <begin position="1"/>
        <end position="23"/>
    </location>
</feature>
<dbReference type="RefSeq" id="WP_274044555.1">
    <property type="nucleotide sequence ID" value="NZ_JANCPR020000006.1"/>
</dbReference>
<evidence type="ECO:0000313" key="2">
    <source>
        <dbReference type="EMBL" id="MDJ1131856.1"/>
    </source>
</evidence>
<evidence type="ECO:0000256" key="1">
    <source>
        <dbReference type="SAM" id="MobiDB-lite"/>
    </source>
</evidence>